<evidence type="ECO:0000256" key="1">
    <source>
        <dbReference type="SAM" id="MobiDB-lite"/>
    </source>
</evidence>
<dbReference type="EMBL" id="BMZO01000003">
    <property type="protein sequence ID" value="GHC67749.1"/>
    <property type="molecule type" value="Genomic_DNA"/>
</dbReference>
<evidence type="ECO:0008006" key="4">
    <source>
        <dbReference type="Google" id="ProtNLM"/>
    </source>
</evidence>
<name>A0A8J3DHC2_9HYPH</name>
<dbReference type="InterPro" id="IPR009282">
    <property type="entry name" value="DUF937"/>
</dbReference>
<reference evidence="2" key="2">
    <citation type="submission" date="2020-09" db="EMBL/GenBank/DDBJ databases">
        <authorList>
            <person name="Sun Q."/>
            <person name="Kim S."/>
        </authorList>
    </citation>
    <scope>NUCLEOTIDE SEQUENCE</scope>
    <source>
        <strain evidence="2">KCTC 42097</strain>
    </source>
</reference>
<dbReference type="AlphaFoldDB" id="A0A8J3DHC2"/>
<keyword evidence="3" id="KW-1185">Reference proteome</keyword>
<organism evidence="2 3">
    <name type="scientific">Limoniibacter endophyticus</name>
    <dbReference type="NCBI Taxonomy" id="1565040"/>
    <lineage>
        <taxon>Bacteria</taxon>
        <taxon>Pseudomonadati</taxon>
        <taxon>Pseudomonadota</taxon>
        <taxon>Alphaproteobacteria</taxon>
        <taxon>Hyphomicrobiales</taxon>
        <taxon>Bartonellaceae</taxon>
        <taxon>Limoniibacter</taxon>
    </lineage>
</organism>
<feature type="region of interest" description="Disordered" evidence="1">
    <location>
        <begin position="229"/>
        <end position="317"/>
    </location>
</feature>
<feature type="compositionally biased region" description="Polar residues" evidence="1">
    <location>
        <begin position="305"/>
        <end position="317"/>
    </location>
</feature>
<dbReference type="Proteomes" id="UP000641137">
    <property type="component" value="Unassembled WGS sequence"/>
</dbReference>
<evidence type="ECO:0000313" key="3">
    <source>
        <dbReference type="Proteomes" id="UP000641137"/>
    </source>
</evidence>
<sequence>MITPGTALATIGLQKQGILVMFSLSDLIIKADGGKNVQQISQQYGLSQGETQQVIEAVLPALSQGLARNAASPQGAANFLEALSDGKHAKYFDDPAQALSAQGKAEGNGILGHLFGSKDLSRAVAAEASKATGIDANIIKQLLPALAAMVMGGLFKQSTGQVQGASAGQDGGILGQIFEQISAGQGRAGGGGGLGDILGSILGGGSAAPSSSRGGGGLGDLLGGLLQGAGAGRAPSQNGSAPRPGGDNALGNIFDSFLGSKGGAATGAAQQPEYHQPDSHAPSGQTSQSAPDNPLGEILGKMFQPGTTGTQSNSNVDTGDVMKSIFDQFMKR</sequence>
<accession>A0A8J3DHC2</accession>
<comment type="caution">
    <text evidence="2">The sequence shown here is derived from an EMBL/GenBank/DDBJ whole genome shotgun (WGS) entry which is preliminary data.</text>
</comment>
<gene>
    <name evidence="2" type="ORF">GCM10010136_12090</name>
</gene>
<reference evidence="2" key="1">
    <citation type="journal article" date="2014" name="Int. J. Syst. Evol. Microbiol.">
        <title>Complete genome sequence of Corynebacterium casei LMG S-19264T (=DSM 44701T), isolated from a smear-ripened cheese.</title>
        <authorList>
            <consortium name="US DOE Joint Genome Institute (JGI-PGF)"/>
            <person name="Walter F."/>
            <person name="Albersmeier A."/>
            <person name="Kalinowski J."/>
            <person name="Ruckert C."/>
        </authorList>
    </citation>
    <scope>NUCLEOTIDE SEQUENCE</scope>
    <source>
        <strain evidence="2">KCTC 42097</strain>
    </source>
</reference>
<proteinExistence type="predicted"/>
<evidence type="ECO:0000313" key="2">
    <source>
        <dbReference type="EMBL" id="GHC67749.1"/>
    </source>
</evidence>
<protein>
    <recommendedName>
        <fullName evidence="4">DUF937 domain-containing protein</fullName>
    </recommendedName>
</protein>
<feature type="compositionally biased region" description="Polar residues" evidence="1">
    <location>
        <begin position="282"/>
        <end position="291"/>
    </location>
</feature>
<dbReference type="Pfam" id="PF06078">
    <property type="entry name" value="DUF937"/>
    <property type="match status" value="1"/>
</dbReference>